<keyword evidence="2" id="KW-1133">Transmembrane helix</keyword>
<keyword evidence="2" id="KW-0812">Transmembrane</keyword>
<evidence type="ECO:0000259" key="3">
    <source>
        <dbReference type="Pfam" id="PF18451"/>
    </source>
</evidence>
<protein>
    <recommendedName>
        <fullName evidence="3">tRNA nuclease CdiA C-terminal domain-containing protein</fullName>
    </recommendedName>
</protein>
<dbReference type="Pfam" id="PF18451">
    <property type="entry name" value="CdiA_C"/>
    <property type="match status" value="1"/>
</dbReference>
<gene>
    <name evidence="4" type="ORF">SAMN05421790_103261</name>
</gene>
<organism evidence="4 5">
    <name type="scientific">Kroppenstedtia eburnea</name>
    <dbReference type="NCBI Taxonomy" id="714067"/>
    <lineage>
        <taxon>Bacteria</taxon>
        <taxon>Bacillati</taxon>
        <taxon>Bacillota</taxon>
        <taxon>Bacilli</taxon>
        <taxon>Bacillales</taxon>
        <taxon>Thermoactinomycetaceae</taxon>
        <taxon>Kroppenstedtia</taxon>
    </lineage>
</organism>
<keyword evidence="2" id="KW-0472">Membrane</keyword>
<dbReference type="InterPro" id="IPR040559">
    <property type="entry name" value="CdiA_C"/>
</dbReference>
<dbReference type="InterPro" id="IPR025338">
    <property type="entry name" value="DUF4244"/>
</dbReference>
<dbReference type="Gene3D" id="3.40.1350.120">
    <property type="match status" value="1"/>
</dbReference>
<dbReference type="Pfam" id="PF14029">
    <property type="entry name" value="DUF4244"/>
    <property type="match status" value="1"/>
</dbReference>
<feature type="region of interest" description="Disordered" evidence="1">
    <location>
        <begin position="117"/>
        <end position="136"/>
    </location>
</feature>
<dbReference type="PRINTS" id="PR01228">
    <property type="entry name" value="EGGSHELL"/>
</dbReference>
<evidence type="ECO:0000313" key="4">
    <source>
        <dbReference type="EMBL" id="SIS64920.1"/>
    </source>
</evidence>
<feature type="domain" description="tRNA nuclease CdiA C-terminal" evidence="3">
    <location>
        <begin position="240"/>
        <end position="322"/>
    </location>
</feature>
<keyword evidence="5" id="KW-1185">Reference proteome</keyword>
<feature type="region of interest" description="Disordered" evidence="1">
    <location>
        <begin position="177"/>
        <end position="215"/>
    </location>
</feature>
<dbReference type="Proteomes" id="UP000186795">
    <property type="component" value="Unassembled WGS sequence"/>
</dbReference>
<dbReference type="AlphaFoldDB" id="A0A1N7KU11"/>
<proteinExistence type="predicted"/>
<evidence type="ECO:0000313" key="5">
    <source>
        <dbReference type="Proteomes" id="UP000186795"/>
    </source>
</evidence>
<feature type="transmembrane region" description="Helical" evidence="2">
    <location>
        <begin position="20"/>
        <end position="40"/>
    </location>
</feature>
<evidence type="ECO:0000256" key="2">
    <source>
        <dbReference type="SAM" id="Phobius"/>
    </source>
</evidence>
<dbReference type="EMBL" id="FTOD01000003">
    <property type="protein sequence ID" value="SIS64920.1"/>
    <property type="molecule type" value="Genomic_DNA"/>
</dbReference>
<accession>A0A1N7KU11</accession>
<name>A0A1N7KU11_9BACL</name>
<evidence type="ECO:0000256" key="1">
    <source>
        <dbReference type="SAM" id="MobiDB-lite"/>
    </source>
</evidence>
<sequence length="328" mass="35278">MGFFTRCKRLLYDRRGSQTIEYVVVLAAGAALAMILQSAVDSKEIKGALLQKIEQAISLDGSTAPKGKDRTEDSPGWIASGVDYVKNGWNRLTGSSPNSTDHPKIQRTMNMDVLGNGGFGGPRGGPRGAGGHVDNGGGYGYKGDGGNGSAKGGAKESPSFFERFTGWFDNKWNSLTKRFKGGGGSNASGGKPPNSGKGGNKKPKEHKSKLTPDEKKMVDDLEAMGKKVVRIPESTKKGERTPDFKVDGVPTELKTLQNRNTNTGSKRVRKGFKQNADEVIIDGRKAGLTKSEADEIIKRVQGSYKAKGEKMPGKVQIWIKDGIQIYNP</sequence>
<reference evidence="5" key="1">
    <citation type="submission" date="2017-01" db="EMBL/GenBank/DDBJ databases">
        <authorList>
            <person name="Varghese N."/>
            <person name="Submissions S."/>
        </authorList>
    </citation>
    <scope>NUCLEOTIDE SEQUENCE [LARGE SCALE GENOMIC DNA]</scope>
    <source>
        <strain evidence="5">DSM 45196</strain>
    </source>
</reference>